<gene>
    <name evidence="2" type="ORF">KBTEX_02897</name>
</gene>
<dbReference type="AlphaFoldDB" id="A0A5B8RIF4"/>
<sequence length="193" mass="21475">MDLANQRLALTALLAQALAFALAALADVAEYPDIQAGPETPVDTPPRYLHGYPGAVGVNHLVLTQGKARGAHVRERRVQCLFLIQGMDIADRHSPEPSSGMTEQYRGLLVDVMDRPRCVGDDDRVRRLLDQGPIDPRSYAAMATAKHRHRHRAAHHRSDQDAAPQRRRRTKRDEQRPPAALDTGHTRPPLSSR</sequence>
<protein>
    <submittedName>
        <fullName evidence="2">Uncharacterized protein</fullName>
    </submittedName>
</protein>
<organism evidence="2">
    <name type="scientific">uncultured organism</name>
    <dbReference type="NCBI Taxonomy" id="155900"/>
    <lineage>
        <taxon>unclassified sequences</taxon>
        <taxon>environmental samples</taxon>
    </lineage>
</organism>
<reference evidence="2" key="1">
    <citation type="submission" date="2019-06" db="EMBL/GenBank/DDBJ databases">
        <authorList>
            <person name="Murdoch R.W."/>
            <person name="Fathepure B."/>
        </authorList>
    </citation>
    <scope>NUCLEOTIDE SEQUENCE</scope>
</reference>
<evidence type="ECO:0000313" key="2">
    <source>
        <dbReference type="EMBL" id="QEA06557.1"/>
    </source>
</evidence>
<feature type="region of interest" description="Disordered" evidence="1">
    <location>
        <begin position="136"/>
        <end position="193"/>
    </location>
</feature>
<name>A0A5B8RIF4_9ZZZZ</name>
<evidence type="ECO:0000256" key="1">
    <source>
        <dbReference type="SAM" id="MobiDB-lite"/>
    </source>
</evidence>
<proteinExistence type="predicted"/>
<dbReference type="EMBL" id="MN079152">
    <property type="protein sequence ID" value="QEA06557.1"/>
    <property type="molecule type" value="Genomic_DNA"/>
</dbReference>
<feature type="compositionally biased region" description="Basic residues" evidence="1">
    <location>
        <begin position="145"/>
        <end position="155"/>
    </location>
</feature>
<accession>A0A5B8RIF4</accession>